<evidence type="ECO:0000313" key="3">
    <source>
        <dbReference type="EMBL" id="TQM57983.1"/>
    </source>
</evidence>
<dbReference type="RefSeq" id="WP_141845378.1">
    <property type="nucleotide sequence ID" value="NZ_VFPM01000003.1"/>
</dbReference>
<dbReference type="SUPFAM" id="SSF53474">
    <property type="entry name" value="alpha/beta-Hydrolases"/>
    <property type="match status" value="1"/>
</dbReference>
<feature type="domain" description="AB hydrolase-1" evidence="2">
    <location>
        <begin position="29"/>
        <end position="247"/>
    </location>
</feature>
<reference evidence="3 4" key="1">
    <citation type="submission" date="2019-06" db="EMBL/GenBank/DDBJ databases">
        <title>Genome sequencing of plant associated microbes to promote plant fitness in Sorghum bicolor and Oryza sativa.</title>
        <authorList>
            <person name="Coleman-Derr D."/>
        </authorList>
    </citation>
    <scope>NUCLEOTIDE SEQUENCE [LARGE SCALE GENOMIC DNA]</scope>
    <source>
        <strain evidence="3 4">KV-663</strain>
    </source>
</reference>
<dbReference type="AlphaFoldDB" id="A0A543HI19"/>
<dbReference type="OrthoDB" id="3396704at2"/>
<gene>
    <name evidence="3" type="ORF">FBY41_3339</name>
</gene>
<dbReference type="GO" id="GO:0003824">
    <property type="term" value="F:catalytic activity"/>
    <property type="evidence" value="ECO:0007669"/>
    <property type="project" value="UniProtKB-ARBA"/>
</dbReference>
<dbReference type="EMBL" id="VFPM01000003">
    <property type="protein sequence ID" value="TQM57983.1"/>
    <property type="molecule type" value="Genomic_DNA"/>
</dbReference>
<dbReference type="InterPro" id="IPR050266">
    <property type="entry name" value="AB_hydrolase_sf"/>
</dbReference>
<evidence type="ECO:0000259" key="2">
    <source>
        <dbReference type="Pfam" id="PF00561"/>
    </source>
</evidence>
<dbReference type="Gene3D" id="3.40.50.1820">
    <property type="entry name" value="alpha/beta hydrolase"/>
    <property type="match status" value="1"/>
</dbReference>
<evidence type="ECO:0000256" key="1">
    <source>
        <dbReference type="SAM" id="MobiDB-lite"/>
    </source>
</evidence>
<dbReference type="PRINTS" id="PR00111">
    <property type="entry name" value="ABHYDROLASE"/>
</dbReference>
<dbReference type="PANTHER" id="PTHR43798">
    <property type="entry name" value="MONOACYLGLYCEROL LIPASE"/>
    <property type="match status" value="1"/>
</dbReference>
<organism evidence="3 4">
    <name type="scientific">Humibacillus xanthopallidus</name>
    <dbReference type="NCBI Taxonomy" id="412689"/>
    <lineage>
        <taxon>Bacteria</taxon>
        <taxon>Bacillati</taxon>
        <taxon>Actinomycetota</taxon>
        <taxon>Actinomycetes</taxon>
        <taxon>Micrococcales</taxon>
        <taxon>Intrasporangiaceae</taxon>
        <taxon>Humibacillus</taxon>
    </lineage>
</organism>
<protein>
    <submittedName>
        <fullName evidence="3">Pimeloyl-ACP methyl ester carboxylesterase</fullName>
    </submittedName>
</protein>
<name>A0A543HI19_9MICO</name>
<dbReference type="InterPro" id="IPR029058">
    <property type="entry name" value="AB_hydrolase_fold"/>
</dbReference>
<dbReference type="Proteomes" id="UP000316747">
    <property type="component" value="Unassembled WGS sequence"/>
</dbReference>
<dbReference type="InterPro" id="IPR000073">
    <property type="entry name" value="AB_hydrolase_1"/>
</dbReference>
<sequence>MTHQNAIDTVVGPLAVRVVGSGLPAVLWPSLFMDARSWDRVVPALAQDRCLVIIDGPGHGASGDPGRRYTLRDCVTGARQVLHAMSVTEPVDWVGNAWGGHVGLQLAADHPEQCRTLVTLGTPVASLSPAERRRTYPLLALHGVLGPITPVLSGVTKVLLSTHTRGHDPEAVDLVCDSLRHARRRMLRNAVLSISLGREDLTPQLTQITTPTLIVTGSEHAGFTPDQAEAAARLLPHGRTAIVPDAAYLVPLEAAAATATLIREFWAHPVNGVDNPAPRENPTTHEPVAAPSPNDRRRSG</sequence>
<accession>A0A543HI19</accession>
<proteinExistence type="predicted"/>
<evidence type="ECO:0000313" key="4">
    <source>
        <dbReference type="Proteomes" id="UP000316747"/>
    </source>
</evidence>
<feature type="region of interest" description="Disordered" evidence="1">
    <location>
        <begin position="273"/>
        <end position="300"/>
    </location>
</feature>
<dbReference type="Pfam" id="PF00561">
    <property type="entry name" value="Abhydrolase_1"/>
    <property type="match status" value="1"/>
</dbReference>
<keyword evidence="4" id="KW-1185">Reference proteome</keyword>
<comment type="caution">
    <text evidence="3">The sequence shown here is derived from an EMBL/GenBank/DDBJ whole genome shotgun (WGS) entry which is preliminary data.</text>
</comment>